<dbReference type="InterPro" id="IPR023561">
    <property type="entry name" value="Carbonic_anhydrase_a-class"/>
</dbReference>
<dbReference type="PANTHER" id="PTHR18952">
    <property type="entry name" value="CARBONIC ANHYDRASE"/>
    <property type="match status" value="1"/>
</dbReference>
<gene>
    <name evidence="11" type="ORF">SARC_09894</name>
</gene>
<dbReference type="EC" id="4.2.1.1" evidence="4 9"/>
<comment type="cofactor">
    <cofactor evidence="1 9">
        <name>Zn(2+)</name>
        <dbReference type="ChEBI" id="CHEBI:29105"/>
    </cofactor>
</comment>
<reference evidence="11 12" key="1">
    <citation type="submission" date="2011-02" db="EMBL/GenBank/DDBJ databases">
        <title>The Genome Sequence of Sphaeroforma arctica JP610.</title>
        <authorList>
            <consortium name="The Broad Institute Genome Sequencing Platform"/>
            <person name="Russ C."/>
            <person name="Cuomo C."/>
            <person name="Young S.K."/>
            <person name="Zeng Q."/>
            <person name="Gargeya S."/>
            <person name="Alvarado L."/>
            <person name="Berlin A."/>
            <person name="Chapman S.B."/>
            <person name="Chen Z."/>
            <person name="Freedman E."/>
            <person name="Gellesch M."/>
            <person name="Goldberg J."/>
            <person name="Griggs A."/>
            <person name="Gujja S."/>
            <person name="Heilman E."/>
            <person name="Heiman D."/>
            <person name="Howarth C."/>
            <person name="Mehta T."/>
            <person name="Neiman D."/>
            <person name="Pearson M."/>
            <person name="Roberts A."/>
            <person name="Saif S."/>
            <person name="Shea T."/>
            <person name="Shenoy N."/>
            <person name="Sisk P."/>
            <person name="Stolte C."/>
            <person name="Sykes S."/>
            <person name="White J."/>
            <person name="Yandava C."/>
            <person name="Burger G."/>
            <person name="Gray M.W."/>
            <person name="Holland P.W.H."/>
            <person name="King N."/>
            <person name="Lang F.B.F."/>
            <person name="Roger A.J."/>
            <person name="Ruiz-Trillo I."/>
            <person name="Haas B."/>
            <person name="Nusbaum C."/>
            <person name="Birren B."/>
        </authorList>
    </citation>
    <scope>NUCLEOTIDE SEQUENCE [LARGE SCALE GENOMIC DNA]</scope>
    <source>
        <strain evidence="11 12">JP610</strain>
    </source>
</reference>
<dbReference type="InterPro" id="IPR036398">
    <property type="entry name" value="CA_dom_sf"/>
</dbReference>
<evidence type="ECO:0000256" key="6">
    <source>
        <dbReference type="ARBA" id="ARBA00022833"/>
    </source>
</evidence>
<dbReference type="GeneID" id="25910398"/>
<proteinExistence type="inferred from homology"/>
<dbReference type="SUPFAM" id="SSF51069">
    <property type="entry name" value="Carbonic anhydrase"/>
    <property type="match status" value="1"/>
</dbReference>
<evidence type="ECO:0000256" key="1">
    <source>
        <dbReference type="ARBA" id="ARBA00001947"/>
    </source>
</evidence>
<evidence type="ECO:0000256" key="3">
    <source>
        <dbReference type="ARBA" id="ARBA00010718"/>
    </source>
</evidence>
<dbReference type="InterPro" id="IPR018338">
    <property type="entry name" value="Carbonic_anhydrase_a-class_CS"/>
</dbReference>
<dbReference type="Proteomes" id="UP000054560">
    <property type="component" value="Unassembled WGS sequence"/>
</dbReference>
<comment type="similarity">
    <text evidence="3 9">Belongs to the alpha-carbonic anhydrase family.</text>
</comment>
<dbReference type="RefSeq" id="XP_014151550.1">
    <property type="nucleotide sequence ID" value="XM_014296075.1"/>
</dbReference>
<dbReference type="STRING" id="667725.A0A0L0FNU5"/>
<dbReference type="eggNOG" id="KOG0382">
    <property type="taxonomic scope" value="Eukaryota"/>
</dbReference>
<feature type="domain" description="Alpha-carbonic anhydrase" evidence="10">
    <location>
        <begin position="89"/>
        <end position="344"/>
    </location>
</feature>
<dbReference type="GO" id="GO:0004089">
    <property type="term" value="F:carbonate dehydratase activity"/>
    <property type="evidence" value="ECO:0007669"/>
    <property type="project" value="UniProtKB-UniRule"/>
</dbReference>
<evidence type="ECO:0000256" key="8">
    <source>
        <dbReference type="ARBA" id="ARBA00048348"/>
    </source>
</evidence>
<accession>A0A0L0FNU5</accession>
<evidence type="ECO:0000313" key="12">
    <source>
        <dbReference type="Proteomes" id="UP000054560"/>
    </source>
</evidence>
<evidence type="ECO:0000256" key="2">
    <source>
        <dbReference type="ARBA" id="ARBA00002904"/>
    </source>
</evidence>
<evidence type="ECO:0000256" key="7">
    <source>
        <dbReference type="ARBA" id="ARBA00023239"/>
    </source>
</evidence>
<comment type="catalytic activity">
    <reaction evidence="8 9">
        <text>hydrogencarbonate + H(+) = CO2 + H2O</text>
        <dbReference type="Rhea" id="RHEA:10748"/>
        <dbReference type="ChEBI" id="CHEBI:15377"/>
        <dbReference type="ChEBI" id="CHEBI:15378"/>
        <dbReference type="ChEBI" id="CHEBI:16526"/>
        <dbReference type="ChEBI" id="CHEBI:17544"/>
        <dbReference type="EC" id="4.2.1.1"/>
    </reaction>
</comment>
<dbReference type="InterPro" id="IPR001148">
    <property type="entry name" value="CA_dom"/>
</dbReference>
<dbReference type="Pfam" id="PF00194">
    <property type="entry name" value="Carb_anhydrase"/>
    <property type="match status" value="1"/>
</dbReference>
<evidence type="ECO:0000256" key="5">
    <source>
        <dbReference type="ARBA" id="ARBA00022723"/>
    </source>
</evidence>
<dbReference type="PANTHER" id="PTHR18952:SF265">
    <property type="entry name" value="CARBONIC ANHYDRASE"/>
    <property type="match status" value="1"/>
</dbReference>
<keyword evidence="6 9" id="KW-0862">Zinc</keyword>
<dbReference type="PROSITE" id="PS00162">
    <property type="entry name" value="ALPHA_CA_1"/>
    <property type="match status" value="1"/>
</dbReference>
<dbReference type="SMART" id="SM01057">
    <property type="entry name" value="Carb_anhydrase"/>
    <property type="match status" value="1"/>
</dbReference>
<dbReference type="EMBL" id="KQ242670">
    <property type="protein sequence ID" value="KNC77648.1"/>
    <property type="molecule type" value="Genomic_DNA"/>
</dbReference>
<evidence type="ECO:0000259" key="10">
    <source>
        <dbReference type="PROSITE" id="PS51144"/>
    </source>
</evidence>
<keyword evidence="7 9" id="KW-0456">Lyase</keyword>
<evidence type="ECO:0000313" key="11">
    <source>
        <dbReference type="EMBL" id="KNC77648.1"/>
    </source>
</evidence>
<keyword evidence="5 9" id="KW-0479">Metal-binding</keyword>
<dbReference type="AlphaFoldDB" id="A0A0L0FNU5"/>
<dbReference type="InterPro" id="IPR041891">
    <property type="entry name" value="Alpha_CA_prokaryot-like"/>
</dbReference>
<comment type="function">
    <text evidence="2 9">Reversible hydration of carbon dioxide.</text>
</comment>
<organism evidence="11 12">
    <name type="scientific">Sphaeroforma arctica JP610</name>
    <dbReference type="NCBI Taxonomy" id="667725"/>
    <lineage>
        <taxon>Eukaryota</taxon>
        <taxon>Ichthyosporea</taxon>
        <taxon>Ichthyophonida</taxon>
        <taxon>Sphaeroforma</taxon>
    </lineage>
</organism>
<name>A0A0L0FNU5_9EUKA</name>
<sequence>MYFKSLVRGRNVSGGQRDVEGKSTNTFSSLLKQALPDQSHEKKRFKIGVVSLVLVTIYLIREWLTGGLKLNAILDATAQSHSDTPVKPRSFLYTEQVKSWGELKGSQCNSGKHQSPINVKISDVKQDVRKRVQLSPKCEIQDYTLVNKGFQLVIQPPSGTTYFDDCVLTTPDGRTCKLLQGHMHTSSEHLLDGSLFDMEAHLVHVCDDDTLAVYGLFFNVLSRDTTEDPGTTWLRSLGGYQFNDWSHEVDMHLPVEKTIDLYEMVSRGVEGVEDGANPIYSYEGSLTTPPCTEVVTFFLQMNELGMSHRQYKALSHRLIMDTEDSYPVNNRKPQALNDRVVYVQ</sequence>
<dbReference type="PROSITE" id="PS51144">
    <property type="entry name" value="ALPHA_CA_2"/>
    <property type="match status" value="1"/>
</dbReference>
<protein>
    <recommendedName>
        <fullName evidence="4 9">Carbonic anhydrase</fullName>
        <ecNumber evidence="4 9">4.2.1.1</ecNumber>
    </recommendedName>
</protein>
<dbReference type="OrthoDB" id="429145at2759"/>
<dbReference type="GO" id="GO:0008270">
    <property type="term" value="F:zinc ion binding"/>
    <property type="evidence" value="ECO:0007669"/>
    <property type="project" value="UniProtKB-UniRule"/>
</dbReference>
<evidence type="ECO:0000256" key="9">
    <source>
        <dbReference type="RuleBase" id="RU367011"/>
    </source>
</evidence>
<dbReference type="CDD" id="cd03124">
    <property type="entry name" value="alpha_CA_prokaryotic_like"/>
    <property type="match status" value="1"/>
</dbReference>
<dbReference type="Gene3D" id="3.10.200.10">
    <property type="entry name" value="Alpha carbonic anhydrase"/>
    <property type="match status" value="1"/>
</dbReference>
<evidence type="ECO:0000256" key="4">
    <source>
        <dbReference type="ARBA" id="ARBA00012925"/>
    </source>
</evidence>
<keyword evidence="12" id="KW-1185">Reference proteome</keyword>